<reference evidence="1 2" key="1">
    <citation type="journal article" date="2018" name="Nat. Genet.">
        <title>The Rosa genome provides new insights in the design of modern roses.</title>
        <authorList>
            <person name="Bendahmane M."/>
        </authorList>
    </citation>
    <scope>NUCLEOTIDE SEQUENCE [LARGE SCALE GENOMIC DNA]</scope>
    <source>
        <strain evidence="2">cv. Old Blush</strain>
    </source>
</reference>
<accession>A0A2P6QZG7</accession>
<name>A0A2P6QZG7_ROSCH</name>
<dbReference type="EMBL" id="PDCK01000042">
    <property type="protein sequence ID" value="PRQ39584.1"/>
    <property type="molecule type" value="Genomic_DNA"/>
</dbReference>
<dbReference type="AlphaFoldDB" id="A0A2P6QZG7"/>
<evidence type="ECO:0000313" key="2">
    <source>
        <dbReference type="Proteomes" id="UP000238479"/>
    </source>
</evidence>
<gene>
    <name evidence="1" type="ORF">RchiOBHm_Chr4g0426861</name>
</gene>
<evidence type="ECO:0000313" key="1">
    <source>
        <dbReference type="EMBL" id="PRQ39584.1"/>
    </source>
</evidence>
<dbReference type="Gramene" id="PRQ39584">
    <property type="protein sequence ID" value="PRQ39584"/>
    <property type="gene ID" value="RchiOBHm_Chr4g0426861"/>
</dbReference>
<proteinExistence type="predicted"/>
<comment type="caution">
    <text evidence="1">The sequence shown here is derived from an EMBL/GenBank/DDBJ whole genome shotgun (WGS) entry which is preliminary data.</text>
</comment>
<protein>
    <submittedName>
        <fullName evidence="1">Uncharacterized protein</fullName>
    </submittedName>
</protein>
<keyword evidence="2" id="KW-1185">Reference proteome</keyword>
<sequence>MAHQMCFDCLQRRIESEFSGKLVFIHGLSDSAFPFGSNAVVQVQVQFFTPLSLSSLCIK</sequence>
<dbReference type="Proteomes" id="UP000238479">
    <property type="component" value="Chromosome 4"/>
</dbReference>
<dbReference type="STRING" id="74649.A0A2P6QZG7"/>
<organism evidence="1 2">
    <name type="scientific">Rosa chinensis</name>
    <name type="common">China rose</name>
    <dbReference type="NCBI Taxonomy" id="74649"/>
    <lineage>
        <taxon>Eukaryota</taxon>
        <taxon>Viridiplantae</taxon>
        <taxon>Streptophyta</taxon>
        <taxon>Embryophyta</taxon>
        <taxon>Tracheophyta</taxon>
        <taxon>Spermatophyta</taxon>
        <taxon>Magnoliopsida</taxon>
        <taxon>eudicotyledons</taxon>
        <taxon>Gunneridae</taxon>
        <taxon>Pentapetalae</taxon>
        <taxon>rosids</taxon>
        <taxon>fabids</taxon>
        <taxon>Rosales</taxon>
        <taxon>Rosaceae</taxon>
        <taxon>Rosoideae</taxon>
        <taxon>Rosoideae incertae sedis</taxon>
        <taxon>Rosa</taxon>
    </lineage>
</organism>